<dbReference type="InterPro" id="IPR007219">
    <property type="entry name" value="XnlR_reg_dom"/>
</dbReference>
<evidence type="ECO:0000259" key="2">
    <source>
        <dbReference type="Pfam" id="PF04082"/>
    </source>
</evidence>
<keyword evidence="1" id="KW-0539">Nucleus</keyword>
<evidence type="ECO:0000256" key="1">
    <source>
        <dbReference type="ARBA" id="ARBA00023242"/>
    </source>
</evidence>
<dbReference type="PANTHER" id="PTHR47431:SF2">
    <property type="entry name" value="ZN(II)2CYS6 TRANSCRIPTION FACTOR (EUROFUNG)"/>
    <property type="match status" value="1"/>
</dbReference>
<dbReference type="AlphaFoldDB" id="A0AAN6FUD8"/>
<feature type="domain" description="Xylanolytic transcriptional activator regulatory" evidence="2">
    <location>
        <begin position="112"/>
        <end position="289"/>
    </location>
</feature>
<protein>
    <recommendedName>
        <fullName evidence="2">Xylanolytic transcriptional activator regulatory domain-containing protein</fullName>
    </recommendedName>
</protein>
<dbReference type="EMBL" id="JASUXU010000012">
    <property type="protein sequence ID" value="KAK0323653.1"/>
    <property type="molecule type" value="Genomic_DNA"/>
</dbReference>
<dbReference type="PANTHER" id="PTHR47431">
    <property type="entry name" value="ZN(II)2CYS6 TRANSCRIPTION FACTOR (EUROFUNG)-RELATED"/>
    <property type="match status" value="1"/>
</dbReference>
<evidence type="ECO:0000313" key="4">
    <source>
        <dbReference type="Proteomes" id="UP001168146"/>
    </source>
</evidence>
<organism evidence="3 4">
    <name type="scientific">Friedmanniomyces endolithicus</name>
    <dbReference type="NCBI Taxonomy" id="329885"/>
    <lineage>
        <taxon>Eukaryota</taxon>
        <taxon>Fungi</taxon>
        <taxon>Dikarya</taxon>
        <taxon>Ascomycota</taxon>
        <taxon>Pezizomycotina</taxon>
        <taxon>Dothideomycetes</taxon>
        <taxon>Dothideomycetidae</taxon>
        <taxon>Mycosphaerellales</taxon>
        <taxon>Teratosphaeriaceae</taxon>
        <taxon>Friedmanniomyces</taxon>
    </lineage>
</organism>
<evidence type="ECO:0000313" key="3">
    <source>
        <dbReference type="EMBL" id="KAK0323653.1"/>
    </source>
</evidence>
<dbReference type="Pfam" id="PF04082">
    <property type="entry name" value="Fungal_trans"/>
    <property type="match status" value="1"/>
</dbReference>
<proteinExistence type="predicted"/>
<reference evidence="3" key="1">
    <citation type="submission" date="2021-12" db="EMBL/GenBank/DDBJ databases">
        <title>Black yeast isolated from Biological Soil Crust.</title>
        <authorList>
            <person name="Kurbessoian T."/>
        </authorList>
    </citation>
    <scope>NUCLEOTIDE SEQUENCE</scope>
    <source>
        <strain evidence="3">CCFEE 5208</strain>
    </source>
</reference>
<accession>A0AAN6FUD8</accession>
<dbReference type="CDD" id="cd12148">
    <property type="entry name" value="fungal_TF_MHR"/>
    <property type="match status" value="1"/>
</dbReference>
<gene>
    <name evidence="3" type="ORF">LTR82_005400</name>
</gene>
<dbReference type="GO" id="GO:0003677">
    <property type="term" value="F:DNA binding"/>
    <property type="evidence" value="ECO:0007669"/>
    <property type="project" value="InterPro"/>
</dbReference>
<dbReference type="GO" id="GO:0008270">
    <property type="term" value="F:zinc ion binding"/>
    <property type="evidence" value="ECO:0007669"/>
    <property type="project" value="InterPro"/>
</dbReference>
<sequence>MSKEAFEVRLFVCSLLAVRQTRLDSASPEYANGRSSSLHGHSRAPFVLSAPTLVLSPSTATPILPIAETVVRSDTMQVNRGGVQPQTNSGSMLGSPRSTYNLTKQDEEHLANLYYRHFHPTHPVLLPRSRYTTHPYPAHLRLVVQLIGSQYTSAFSRDVLRDRTDDELADLPKDSPYAVQSLLLYAICLYAGSERAKAVRILARASDLAIELALNRADYASTYGMQDALVEESWRRTWWELYVVDGSFAAMQRQTTFRCNAVELTAYLPCEDNVYREGMLPPQPATLEQLDSRFFADEEQPFASACYRIEAVRIMGQVLAASNGGENCPDDIQAVDNAIAAWRLHLPFAKTGIIDRFGEVDQMILQAHAFIYTATIILHFPRSELPLTLPTAAEIACAARMTQASPTSAQHATKAISASKDLSDLAGLPVDKYSPLFTCGLVFACIVQLSACSAHPHDCITQHRDRVALMTGVLKSIGRSWAIARDVILHLNKIANGVFKPHDTTGVIMCQPFMDSGVDVDSMFNNMSWLDFFPAGDMSSMDDIV</sequence>
<dbReference type="Proteomes" id="UP001168146">
    <property type="component" value="Unassembled WGS sequence"/>
</dbReference>
<dbReference type="GO" id="GO:0006351">
    <property type="term" value="P:DNA-templated transcription"/>
    <property type="evidence" value="ECO:0007669"/>
    <property type="project" value="InterPro"/>
</dbReference>
<name>A0AAN6FUD8_9PEZI</name>
<comment type="caution">
    <text evidence="3">The sequence shown here is derived from an EMBL/GenBank/DDBJ whole genome shotgun (WGS) entry which is preliminary data.</text>
</comment>